<gene>
    <name evidence="2" type="ORF">TH19_08040</name>
</gene>
<dbReference type="OrthoDB" id="7336623at2"/>
<keyword evidence="1" id="KW-0732">Signal</keyword>
<reference evidence="2 3" key="1">
    <citation type="submission" date="2014-07" db="EMBL/GenBank/DDBJ databases">
        <title>Draft genome sequence of Thalassospira profundimaris 35.</title>
        <authorList>
            <person name="Lai Q."/>
            <person name="Shao Z."/>
        </authorList>
    </citation>
    <scope>NUCLEOTIDE SEQUENCE [LARGE SCALE GENOMIC DNA]</scope>
    <source>
        <strain evidence="2 3">35</strain>
    </source>
</reference>
<sequence length="317" mass="35661">MTKLVWSAVFVMFVFAFAPADALAQRKPQPANSYDPAHKVEDHDFAVDAEILWAVDVIAPAFRLENDQLAGYGAQAVDWFIDRIAHHPIKLTSLPRGRAFDIMRHASATNDRTVCMPGLLETEARAREFIISNTVLSQFPVSVIVRADHADAFAPFMNDAGEIDLVRLLLDRQFDAALESGRSYGELVDDILREYGFGEHVQKTRQSADFITMLTLERIDWFLAYPIEAEHHRLAANHPAMIKSLPIEGMPDFLDAKIICSTTDAGYHVIEHTNAIIAEMPDMPWATGYIDLLSPDDAKRYQELIKNRQARNIRAGN</sequence>
<proteinExistence type="predicted"/>
<comment type="caution">
    <text evidence="2">The sequence shown here is derived from an EMBL/GenBank/DDBJ whole genome shotgun (WGS) entry which is preliminary data.</text>
</comment>
<feature type="signal peptide" evidence="1">
    <location>
        <begin position="1"/>
        <end position="22"/>
    </location>
</feature>
<dbReference type="RefSeq" id="WP_147250731.1">
    <property type="nucleotide sequence ID" value="NZ_JPWF01000004.1"/>
</dbReference>
<evidence type="ECO:0000256" key="1">
    <source>
        <dbReference type="SAM" id="SignalP"/>
    </source>
</evidence>
<evidence type="ECO:0008006" key="4">
    <source>
        <dbReference type="Google" id="ProtNLM"/>
    </source>
</evidence>
<feature type="chain" id="PRO_5016909673" description="Solute-binding protein family 3/N-terminal domain-containing protein" evidence="1">
    <location>
        <begin position="23"/>
        <end position="317"/>
    </location>
</feature>
<organism evidence="2 3">
    <name type="scientific">Thalassospira profundimaris</name>
    <dbReference type="NCBI Taxonomy" id="502049"/>
    <lineage>
        <taxon>Bacteria</taxon>
        <taxon>Pseudomonadati</taxon>
        <taxon>Pseudomonadota</taxon>
        <taxon>Alphaproteobacteria</taxon>
        <taxon>Rhodospirillales</taxon>
        <taxon>Thalassospiraceae</taxon>
        <taxon>Thalassospira</taxon>
    </lineage>
</organism>
<name>A0A367W926_9PROT</name>
<dbReference type="AlphaFoldDB" id="A0A367W926"/>
<dbReference type="EMBL" id="JPWF01000004">
    <property type="protein sequence ID" value="RCK37954.1"/>
    <property type="molecule type" value="Genomic_DNA"/>
</dbReference>
<dbReference type="Proteomes" id="UP000253226">
    <property type="component" value="Unassembled WGS sequence"/>
</dbReference>
<protein>
    <recommendedName>
        <fullName evidence="4">Solute-binding protein family 3/N-terminal domain-containing protein</fullName>
    </recommendedName>
</protein>
<evidence type="ECO:0000313" key="2">
    <source>
        <dbReference type="EMBL" id="RCK37954.1"/>
    </source>
</evidence>
<accession>A0A367W926</accession>
<evidence type="ECO:0000313" key="3">
    <source>
        <dbReference type="Proteomes" id="UP000253226"/>
    </source>
</evidence>